<dbReference type="OrthoDB" id="2016263at2759"/>
<keyword evidence="1" id="KW-0732">Signal</keyword>
<dbReference type="AlphaFoldDB" id="A0A8S3ZJM2"/>
<name>A0A8S3ZJM2_9EUPU</name>
<feature type="non-terminal residue" evidence="2">
    <location>
        <position position="232"/>
    </location>
</feature>
<evidence type="ECO:0000313" key="3">
    <source>
        <dbReference type="Proteomes" id="UP000678393"/>
    </source>
</evidence>
<reference evidence="2" key="1">
    <citation type="submission" date="2021-04" db="EMBL/GenBank/DDBJ databases">
        <authorList>
            <consortium name="Molecular Ecology Group"/>
        </authorList>
    </citation>
    <scope>NUCLEOTIDE SEQUENCE</scope>
</reference>
<evidence type="ECO:0000313" key="2">
    <source>
        <dbReference type="EMBL" id="CAG5129509.1"/>
    </source>
</evidence>
<keyword evidence="3" id="KW-1185">Reference proteome</keyword>
<organism evidence="2 3">
    <name type="scientific">Candidula unifasciata</name>
    <dbReference type="NCBI Taxonomy" id="100452"/>
    <lineage>
        <taxon>Eukaryota</taxon>
        <taxon>Metazoa</taxon>
        <taxon>Spiralia</taxon>
        <taxon>Lophotrochozoa</taxon>
        <taxon>Mollusca</taxon>
        <taxon>Gastropoda</taxon>
        <taxon>Heterobranchia</taxon>
        <taxon>Euthyneura</taxon>
        <taxon>Panpulmonata</taxon>
        <taxon>Eupulmonata</taxon>
        <taxon>Stylommatophora</taxon>
        <taxon>Helicina</taxon>
        <taxon>Helicoidea</taxon>
        <taxon>Geomitridae</taxon>
        <taxon>Candidula</taxon>
    </lineage>
</organism>
<dbReference type="EMBL" id="CAJHNH020003535">
    <property type="protein sequence ID" value="CAG5129509.1"/>
    <property type="molecule type" value="Genomic_DNA"/>
</dbReference>
<comment type="caution">
    <text evidence="2">The sequence shown here is derived from an EMBL/GenBank/DDBJ whole genome shotgun (WGS) entry which is preliminary data.</text>
</comment>
<evidence type="ECO:0000256" key="1">
    <source>
        <dbReference type="SAM" id="SignalP"/>
    </source>
</evidence>
<sequence length="232" mass="25982">AMLSTLMLMLSHHPVSANLMLSTSPSEWQYDVVHITHTVQARTAFAMYLVRVQERLLSDWSASILHRGKDAANDQIELVLRFLKCAATDLPQTVHSVVPNKKLPIQDRKKVLAEQLGIFIDLYNKETEDMKARKKRKAAEMRIESEIYGGLSKLDFTEFVSSATENELEAVLMAFAKSNKSSAVFLGGDSDVETDTKLEVKDRQQNSCHSHQTLSHDLVTFGAMGDSAEVKE</sequence>
<protein>
    <submittedName>
        <fullName evidence="2">Uncharacterized protein</fullName>
    </submittedName>
</protein>
<feature type="non-terminal residue" evidence="2">
    <location>
        <position position="1"/>
    </location>
</feature>
<gene>
    <name evidence="2" type="ORF">CUNI_LOCUS15067</name>
</gene>
<feature type="signal peptide" evidence="1">
    <location>
        <begin position="1"/>
        <end position="17"/>
    </location>
</feature>
<dbReference type="Proteomes" id="UP000678393">
    <property type="component" value="Unassembled WGS sequence"/>
</dbReference>
<feature type="chain" id="PRO_5035739924" evidence="1">
    <location>
        <begin position="18"/>
        <end position="232"/>
    </location>
</feature>
<proteinExistence type="predicted"/>
<accession>A0A8S3ZJM2</accession>